<keyword evidence="7" id="KW-0804">Transcription</keyword>
<dbReference type="InterPro" id="IPR020449">
    <property type="entry name" value="Tscrpt_reg_AraC-type_HTH"/>
</dbReference>
<feature type="domain" description="Response regulatory" evidence="10">
    <location>
        <begin position="3"/>
        <end position="120"/>
    </location>
</feature>
<dbReference type="PROSITE" id="PS01124">
    <property type="entry name" value="HTH_ARAC_FAMILY_2"/>
    <property type="match status" value="1"/>
</dbReference>
<comment type="caution">
    <text evidence="11">The sequence shown here is derived from an EMBL/GenBank/DDBJ whole genome shotgun (WGS) entry which is preliminary data.</text>
</comment>
<dbReference type="InterPro" id="IPR018060">
    <property type="entry name" value="HTH_AraC"/>
</dbReference>
<dbReference type="EMBL" id="BJYM01000003">
    <property type="protein sequence ID" value="GEN86167.1"/>
    <property type="molecule type" value="Genomic_DNA"/>
</dbReference>
<proteinExistence type="predicted"/>
<dbReference type="Proteomes" id="UP000321558">
    <property type="component" value="Unassembled WGS sequence"/>
</dbReference>
<dbReference type="GO" id="GO:0043565">
    <property type="term" value="F:sequence-specific DNA binding"/>
    <property type="evidence" value="ECO:0007669"/>
    <property type="project" value="InterPro"/>
</dbReference>
<dbReference type="OrthoDB" id="342399at2"/>
<evidence type="ECO:0000256" key="1">
    <source>
        <dbReference type="ARBA" id="ARBA00004496"/>
    </source>
</evidence>
<keyword evidence="6 11" id="KW-0238">DNA-binding</keyword>
<dbReference type="Gene3D" id="1.10.10.60">
    <property type="entry name" value="Homeodomain-like"/>
    <property type="match status" value="2"/>
</dbReference>
<keyword evidence="2" id="KW-0963">Cytoplasm</keyword>
<name>A0A511ZFF3_9BACI</name>
<dbReference type="InterPro" id="IPR009057">
    <property type="entry name" value="Homeodomain-like_sf"/>
</dbReference>
<keyword evidence="5" id="KW-0805">Transcription regulation</keyword>
<reference evidence="11 12" key="1">
    <citation type="submission" date="2019-07" db="EMBL/GenBank/DDBJ databases">
        <title>Whole genome shotgun sequence of Oceanobacillus sojae NBRC 105379.</title>
        <authorList>
            <person name="Hosoyama A."/>
            <person name="Uohara A."/>
            <person name="Ohji S."/>
            <person name="Ichikawa N."/>
        </authorList>
    </citation>
    <scope>NUCLEOTIDE SEQUENCE [LARGE SCALE GENOMIC DNA]</scope>
    <source>
        <strain evidence="11 12">NBRC 105379</strain>
    </source>
</reference>
<keyword evidence="3 8" id="KW-0597">Phosphoprotein</keyword>
<dbReference type="InterPro" id="IPR011006">
    <property type="entry name" value="CheY-like_superfamily"/>
</dbReference>
<dbReference type="CDD" id="cd17536">
    <property type="entry name" value="REC_YesN-like"/>
    <property type="match status" value="1"/>
</dbReference>
<dbReference type="PANTHER" id="PTHR42713">
    <property type="entry name" value="HISTIDINE KINASE-RELATED"/>
    <property type="match status" value="1"/>
</dbReference>
<evidence type="ECO:0000256" key="7">
    <source>
        <dbReference type="ARBA" id="ARBA00023163"/>
    </source>
</evidence>
<dbReference type="Pfam" id="PF12833">
    <property type="entry name" value="HTH_18"/>
    <property type="match status" value="1"/>
</dbReference>
<dbReference type="PROSITE" id="PS00041">
    <property type="entry name" value="HTH_ARAC_FAMILY_1"/>
    <property type="match status" value="1"/>
</dbReference>
<dbReference type="SMART" id="SM00342">
    <property type="entry name" value="HTH_ARAC"/>
    <property type="match status" value="1"/>
</dbReference>
<dbReference type="Pfam" id="PF00072">
    <property type="entry name" value="Response_reg"/>
    <property type="match status" value="1"/>
</dbReference>
<dbReference type="InterPro" id="IPR051552">
    <property type="entry name" value="HptR"/>
</dbReference>
<keyword evidence="12" id="KW-1185">Reference proteome</keyword>
<feature type="domain" description="HTH araC/xylS-type" evidence="9">
    <location>
        <begin position="429"/>
        <end position="527"/>
    </location>
</feature>
<keyword evidence="4" id="KW-0902">Two-component regulatory system</keyword>
<dbReference type="RefSeq" id="WP_147209105.1">
    <property type="nucleotide sequence ID" value="NZ_BJYM01000003.1"/>
</dbReference>
<comment type="subcellular location">
    <subcellularLocation>
        <location evidence="1">Cytoplasm</location>
    </subcellularLocation>
</comment>
<evidence type="ECO:0000256" key="2">
    <source>
        <dbReference type="ARBA" id="ARBA00022490"/>
    </source>
</evidence>
<evidence type="ECO:0000256" key="3">
    <source>
        <dbReference type="ARBA" id="ARBA00022553"/>
    </source>
</evidence>
<dbReference type="PRINTS" id="PR00032">
    <property type="entry name" value="HTHARAC"/>
</dbReference>
<accession>A0A511ZFF3</accession>
<evidence type="ECO:0000256" key="5">
    <source>
        <dbReference type="ARBA" id="ARBA00023015"/>
    </source>
</evidence>
<evidence type="ECO:0000256" key="8">
    <source>
        <dbReference type="PROSITE-ProRule" id="PRU00169"/>
    </source>
</evidence>
<dbReference type="STRING" id="582851.GCA_900162665_04281"/>
<dbReference type="AlphaFoldDB" id="A0A511ZFF3"/>
<evidence type="ECO:0000313" key="11">
    <source>
        <dbReference type="EMBL" id="GEN86167.1"/>
    </source>
</evidence>
<dbReference type="PANTHER" id="PTHR42713:SF3">
    <property type="entry name" value="TRANSCRIPTIONAL REGULATORY PROTEIN HPTR"/>
    <property type="match status" value="1"/>
</dbReference>
<feature type="modified residue" description="4-aspartylphosphate" evidence="8">
    <location>
        <position position="55"/>
    </location>
</feature>
<evidence type="ECO:0000256" key="6">
    <source>
        <dbReference type="ARBA" id="ARBA00023125"/>
    </source>
</evidence>
<gene>
    <name evidence="11" type="ORF">OSO01_09060</name>
</gene>
<evidence type="ECO:0000259" key="10">
    <source>
        <dbReference type="PROSITE" id="PS50110"/>
    </source>
</evidence>
<organism evidence="11 12">
    <name type="scientific">Oceanobacillus sojae</name>
    <dbReference type="NCBI Taxonomy" id="582851"/>
    <lineage>
        <taxon>Bacteria</taxon>
        <taxon>Bacillati</taxon>
        <taxon>Bacillota</taxon>
        <taxon>Bacilli</taxon>
        <taxon>Bacillales</taxon>
        <taxon>Bacillaceae</taxon>
        <taxon>Oceanobacillus</taxon>
    </lineage>
</organism>
<dbReference type="Gene3D" id="3.40.50.2300">
    <property type="match status" value="1"/>
</dbReference>
<dbReference type="InterPro" id="IPR018062">
    <property type="entry name" value="HTH_AraC-typ_CS"/>
</dbReference>
<dbReference type="GO" id="GO:0005737">
    <property type="term" value="C:cytoplasm"/>
    <property type="evidence" value="ECO:0007669"/>
    <property type="project" value="UniProtKB-SubCell"/>
</dbReference>
<evidence type="ECO:0000313" key="12">
    <source>
        <dbReference type="Proteomes" id="UP000321558"/>
    </source>
</evidence>
<dbReference type="PROSITE" id="PS50110">
    <property type="entry name" value="RESPONSE_REGULATORY"/>
    <property type="match status" value="1"/>
</dbReference>
<dbReference type="SUPFAM" id="SSF52172">
    <property type="entry name" value="CheY-like"/>
    <property type="match status" value="1"/>
</dbReference>
<dbReference type="SUPFAM" id="SSF46689">
    <property type="entry name" value="Homeodomain-like"/>
    <property type="match status" value="1"/>
</dbReference>
<dbReference type="SMART" id="SM00448">
    <property type="entry name" value="REC"/>
    <property type="match status" value="1"/>
</dbReference>
<sequence>MRNVLIVDDEIQIRKGLRWKVDWEELGFHIVAEAANGGGALTKLEEEKVDLVMTDIRMPIMDGIELARHCREKYPNTKVIVLSGYSDFEYVKSLMKKGVRDYLLKPVDPVELAEVLRQMKNEIDHDRLRQLELDRVKRQARTQFQEVQEQYLLSLVKEEWFQYSLVKERLEQLKLDMLLKEDLKVQFISVGVRDFSGQANRVNELRMAFQMLCKELVEPRPGMFAFYDLGYTNMMHFLIILDQNFDNHPTQLTKTIQYQIKKLLKLETVIGIGNPVNGLSELKTGYISSLLSWSQNQLNHHSQVIDEHVRREELMDFSPDLEKHIINAIEQMDMSRFHKELESLLGETTTQSVLSSSIVANRILFCLGSIAKKYNVENNNAQRLIWECQQVIWQLNDQSKVIAYLTELAKLIVAQIHDTRTTDGKQIVDMVRRYIDQYYGNDISLTILSELFHINSAYLSEIFKVQIGKNFSEYLTEVRVKEAKKFLKDPHLKIIDVANLVGFSSSAYFSIVFKKHVNETPANYRKSFDPV</sequence>
<dbReference type="GO" id="GO:0003700">
    <property type="term" value="F:DNA-binding transcription factor activity"/>
    <property type="evidence" value="ECO:0007669"/>
    <property type="project" value="InterPro"/>
</dbReference>
<evidence type="ECO:0000259" key="9">
    <source>
        <dbReference type="PROSITE" id="PS01124"/>
    </source>
</evidence>
<evidence type="ECO:0000256" key="4">
    <source>
        <dbReference type="ARBA" id="ARBA00023012"/>
    </source>
</evidence>
<dbReference type="GO" id="GO:0000160">
    <property type="term" value="P:phosphorelay signal transduction system"/>
    <property type="evidence" value="ECO:0007669"/>
    <property type="project" value="UniProtKB-KW"/>
</dbReference>
<dbReference type="InterPro" id="IPR001789">
    <property type="entry name" value="Sig_transdc_resp-reg_receiver"/>
</dbReference>
<protein>
    <submittedName>
        <fullName evidence="11">DNA-binding response regulator</fullName>
    </submittedName>
</protein>